<reference evidence="2" key="1">
    <citation type="submission" date="2021-01" db="EMBL/GenBank/DDBJ databases">
        <authorList>
            <person name="Kaushik A."/>
        </authorList>
    </citation>
    <scope>NUCLEOTIDE SEQUENCE</scope>
    <source>
        <strain evidence="1">AG4-R118</strain>
        <strain evidence="2">AG4-RS23</strain>
    </source>
</reference>
<dbReference type="InterPro" id="IPR035992">
    <property type="entry name" value="Ricin_B-like_lectins"/>
</dbReference>
<organism evidence="2 3">
    <name type="scientific">Rhizoctonia solani</name>
    <dbReference type="NCBI Taxonomy" id="456999"/>
    <lineage>
        <taxon>Eukaryota</taxon>
        <taxon>Fungi</taxon>
        <taxon>Dikarya</taxon>
        <taxon>Basidiomycota</taxon>
        <taxon>Agaricomycotina</taxon>
        <taxon>Agaricomycetes</taxon>
        <taxon>Cantharellales</taxon>
        <taxon>Ceratobasidiaceae</taxon>
        <taxon>Rhizoctonia</taxon>
    </lineage>
</organism>
<dbReference type="SUPFAM" id="SSF50370">
    <property type="entry name" value="Ricin B-like lectins"/>
    <property type="match status" value="1"/>
</dbReference>
<comment type="caution">
    <text evidence="2">The sequence shown here is derived from an EMBL/GenBank/DDBJ whole genome shotgun (WGS) entry which is preliminary data.</text>
</comment>
<evidence type="ECO:0000313" key="2">
    <source>
        <dbReference type="EMBL" id="CAE6531030.1"/>
    </source>
</evidence>
<evidence type="ECO:0000313" key="1">
    <source>
        <dbReference type="EMBL" id="CAE6496245.1"/>
    </source>
</evidence>
<evidence type="ECO:0000313" key="3">
    <source>
        <dbReference type="Proteomes" id="UP000663861"/>
    </source>
</evidence>
<dbReference type="EMBL" id="CAJMWX010001562">
    <property type="protein sequence ID" value="CAE6496245.1"/>
    <property type="molecule type" value="Genomic_DNA"/>
</dbReference>
<dbReference type="EMBL" id="CAJMWY010004403">
    <property type="protein sequence ID" value="CAE6531030.1"/>
    <property type="molecule type" value="Genomic_DNA"/>
</dbReference>
<gene>
    <name evidence="1" type="ORF">RDB_LOCUS147191</name>
    <name evidence="2" type="ORF">RDB_LOCUS174660</name>
</gene>
<accession>A0A8H3DPW5</accession>
<sequence length="144" mass="15635">MGFTDGIYTIVCVADGGTPLVIPPHPRVGTPVECINGPSPTLIRIKHIGGDRYRLSLADSNDAPGNMVIGTFSDHEGTPMVVLVPEGAPETTTEWAIDPSGDDLHTIHEEGKNMYWSGYRDSPIILKGEEGARNQEWDIRPVDN</sequence>
<dbReference type="Proteomes" id="UP000663888">
    <property type="component" value="Unassembled WGS sequence"/>
</dbReference>
<dbReference type="AlphaFoldDB" id="A0A8H3DPW5"/>
<dbReference type="Proteomes" id="UP000663861">
    <property type="component" value="Unassembled WGS sequence"/>
</dbReference>
<protein>
    <submittedName>
        <fullName evidence="2">Uncharacterized protein</fullName>
    </submittedName>
</protein>
<name>A0A8H3DPW5_9AGAM</name>
<proteinExistence type="predicted"/>